<proteinExistence type="predicted"/>
<evidence type="ECO:0000313" key="1">
    <source>
        <dbReference type="EMBL" id="KKQ93127.1"/>
    </source>
</evidence>
<accession>A0A0G0LQ11</accession>
<organism evidence="1 2">
    <name type="scientific">candidate division CPR2 bacterium GW2011_GWC2_39_10</name>
    <dbReference type="NCBI Taxonomy" id="1618345"/>
    <lineage>
        <taxon>Bacteria</taxon>
        <taxon>Bacteria division CPR2</taxon>
    </lineage>
</organism>
<name>A0A0G0LQ11_UNCC2</name>
<sequence length="48" mass="5296">MEEAENGKAVLLFDLFGGIIAKAIKEFGTRVPVSEAFWHIFGSALKEK</sequence>
<dbReference type="EMBL" id="LBVV01000026">
    <property type="protein sequence ID" value="KKQ93127.1"/>
    <property type="molecule type" value="Genomic_DNA"/>
</dbReference>
<dbReference type="AlphaFoldDB" id="A0A0G0LQ11"/>
<reference evidence="1 2" key="1">
    <citation type="journal article" date="2015" name="Nature">
        <title>rRNA introns, odd ribosomes, and small enigmatic genomes across a large radiation of phyla.</title>
        <authorList>
            <person name="Brown C.T."/>
            <person name="Hug L.A."/>
            <person name="Thomas B.C."/>
            <person name="Sharon I."/>
            <person name="Castelle C.J."/>
            <person name="Singh A."/>
            <person name="Wilkins M.J."/>
            <person name="Williams K.H."/>
            <person name="Banfield J.F."/>
        </authorList>
    </citation>
    <scope>NUCLEOTIDE SEQUENCE [LARGE SCALE GENOMIC DNA]</scope>
</reference>
<dbReference type="Proteomes" id="UP000034207">
    <property type="component" value="Unassembled WGS sequence"/>
</dbReference>
<protein>
    <submittedName>
        <fullName evidence="1">Uncharacterized protein</fullName>
    </submittedName>
</protein>
<comment type="caution">
    <text evidence="1">The sequence shown here is derived from an EMBL/GenBank/DDBJ whole genome shotgun (WGS) entry which is preliminary data.</text>
</comment>
<gene>
    <name evidence="1" type="ORF">UT18_C0026G0002</name>
</gene>
<evidence type="ECO:0000313" key="2">
    <source>
        <dbReference type="Proteomes" id="UP000034207"/>
    </source>
</evidence>